<reference evidence="2" key="1">
    <citation type="submission" date="2021-11" db="EMBL/GenBank/DDBJ databases">
        <authorList>
            <consortium name="Genoscope - CEA"/>
            <person name="William W."/>
        </authorList>
    </citation>
    <scope>NUCLEOTIDE SEQUENCE</scope>
</reference>
<evidence type="ECO:0000313" key="2">
    <source>
        <dbReference type="EMBL" id="CAH0378359.1"/>
    </source>
</evidence>
<dbReference type="EMBL" id="CAKKNE010000005">
    <property type="protein sequence ID" value="CAH0378359.1"/>
    <property type="molecule type" value="Genomic_DNA"/>
</dbReference>
<comment type="caution">
    <text evidence="2">The sequence shown here is derived from an EMBL/GenBank/DDBJ whole genome shotgun (WGS) entry which is preliminary data.</text>
</comment>
<organism evidence="2 3">
    <name type="scientific">Pelagomonas calceolata</name>
    <dbReference type="NCBI Taxonomy" id="35677"/>
    <lineage>
        <taxon>Eukaryota</taxon>
        <taxon>Sar</taxon>
        <taxon>Stramenopiles</taxon>
        <taxon>Ochrophyta</taxon>
        <taxon>Pelagophyceae</taxon>
        <taxon>Pelagomonadales</taxon>
        <taxon>Pelagomonadaceae</taxon>
        <taxon>Pelagomonas</taxon>
    </lineage>
</organism>
<sequence length="91" mass="9992">MVRTEPVRENLANLKLSFGASPGPVVRPTQTKNDFLLAYRGVAIGDDVAIDKGKKTGRVAQMLRKTRPSPPSPPRSKKRQEPSWARMAPPA</sequence>
<evidence type="ECO:0000256" key="1">
    <source>
        <dbReference type="SAM" id="MobiDB-lite"/>
    </source>
</evidence>
<feature type="region of interest" description="Disordered" evidence="1">
    <location>
        <begin position="55"/>
        <end position="91"/>
    </location>
</feature>
<keyword evidence="3" id="KW-1185">Reference proteome</keyword>
<evidence type="ECO:0000313" key="3">
    <source>
        <dbReference type="Proteomes" id="UP000789595"/>
    </source>
</evidence>
<dbReference type="Proteomes" id="UP000789595">
    <property type="component" value="Unassembled WGS sequence"/>
</dbReference>
<gene>
    <name evidence="2" type="ORF">PECAL_5P28690</name>
</gene>
<proteinExistence type="predicted"/>
<protein>
    <submittedName>
        <fullName evidence="2">Uncharacterized protein</fullName>
    </submittedName>
</protein>
<dbReference type="AlphaFoldDB" id="A0A8J2T1G9"/>
<name>A0A8J2T1G9_9STRA</name>
<accession>A0A8J2T1G9</accession>